<evidence type="ECO:0000256" key="1">
    <source>
        <dbReference type="SAM" id="Phobius"/>
    </source>
</evidence>
<name>A0A133YGC4_9FIRM</name>
<proteinExistence type="predicted"/>
<feature type="transmembrane region" description="Helical" evidence="1">
    <location>
        <begin position="95"/>
        <end position="122"/>
    </location>
</feature>
<evidence type="ECO:0008006" key="4">
    <source>
        <dbReference type="Google" id="ProtNLM"/>
    </source>
</evidence>
<comment type="caution">
    <text evidence="2">The sequence shown here is derived from an EMBL/GenBank/DDBJ whole genome shotgun (WGS) entry which is preliminary data.</text>
</comment>
<keyword evidence="1" id="KW-1133">Transmembrane helix</keyword>
<keyword evidence="3" id="KW-1185">Reference proteome</keyword>
<keyword evidence="1" id="KW-0472">Membrane</keyword>
<feature type="transmembrane region" description="Helical" evidence="1">
    <location>
        <begin position="129"/>
        <end position="151"/>
    </location>
</feature>
<dbReference type="RefSeq" id="WP_066713292.1">
    <property type="nucleotide sequence ID" value="NZ_JARFNM010000001.1"/>
</dbReference>
<reference evidence="3" key="1">
    <citation type="submission" date="2016-01" db="EMBL/GenBank/DDBJ databases">
        <authorList>
            <person name="Mitreva M."/>
            <person name="Pepin K.H."/>
            <person name="Mihindukulasuriya K.A."/>
            <person name="Fulton R."/>
            <person name="Fronick C."/>
            <person name="O'Laughlin M."/>
            <person name="Miner T."/>
            <person name="Herter B."/>
            <person name="Rosa B.A."/>
            <person name="Cordes M."/>
            <person name="Tomlinson C."/>
            <person name="Wollam A."/>
            <person name="Palsikar V.B."/>
            <person name="Mardis E.R."/>
            <person name="Wilson R.K."/>
        </authorList>
    </citation>
    <scope>NUCLEOTIDE SEQUENCE [LARGE SCALE GENOMIC DNA]</scope>
    <source>
        <strain evidence="3">KA00274</strain>
    </source>
</reference>
<evidence type="ECO:0000313" key="2">
    <source>
        <dbReference type="EMBL" id="KXB42241.1"/>
    </source>
</evidence>
<protein>
    <recommendedName>
        <fullName evidence="4">DUF1700 domain-containing protein</fullName>
    </recommendedName>
</protein>
<accession>A0A133YGC4</accession>
<dbReference type="STRING" id="1497955.HMPREF1872_00415"/>
<dbReference type="AlphaFoldDB" id="A0A133YGC4"/>
<dbReference type="OrthoDB" id="95800at2"/>
<keyword evidence="1" id="KW-0812">Transmembrane</keyword>
<dbReference type="EMBL" id="LSCV01000005">
    <property type="protein sequence ID" value="KXB42241.1"/>
    <property type="molecule type" value="Genomic_DNA"/>
</dbReference>
<sequence length="210" mass="23480">MMNREEYMAELARYLRKLPEPDYQDALNYFKEGFDAVGKEGEAERIKELGSPKDAAFEILSKLLTEDIKQAEKKEKRKKFINKHETRIEGRRSHFGLILACLVAAPIGIPIAIGVILIALLACIISFSIIALILACIVAVVWVLASIFYYGVLGIFSSTYAEIAIVVGLGLIGLSCVLFLVTLLMKAWQLIRTVSRRLTVAFMAKVRKNK</sequence>
<dbReference type="Pfam" id="PF22564">
    <property type="entry name" value="HAAS"/>
    <property type="match status" value="1"/>
</dbReference>
<dbReference type="Proteomes" id="UP000070080">
    <property type="component" value="Unassembled WGS sequence"/>
</dbReference>
<feature type="transmembrane region" description="Helical" evidence="1">
    <location>
        <begin position="163"/>
        <end position="188"/>
    </location>
</feature>
<organism evidence="2 3">
    <name type="scientific">Amygdalobacter nucleatus</name>
    <dbReference type="NCBI Taxonomy" id="3029274"/>
    <lineage>
        <taxon>Bacteria</taxon>
        <taxon>Bacillati</taxon>
        <taxon>Bacillota</taxon>
        <taxon>Clostridia</taxon>
        <taxon>Eubacteriales</taxon>
        <taxon>Oscillospiraceae</taxon>
        <taxon>Amygdalobacter</taxon>
    </lineage>
</organism>
<evidence type="ECO:0000313" key="3">
    <source>
        <dbReference type="Proteomes" id="UP000070080"/>
    </source>
</evidence>
<gene>
    <name evidence="2" type="ORF">HMPREF1872_00415</name>
</gene>